<sequence>MLLFGADTALCRSFSRLLFSRRHLPNRGAVGPVQRRPSIPAAKDERGSQPCEARVAGIAQAAVERERHRIDRSARRLFLFSFSSPTPAFLGRLF</sequence>
<geneLocation type="plasmid" evidence="2 3">
    <name>pAtS4b</name>
</geneLocation>
<organism evidence="2 3">
    <name type="scientific">Allorhizobium ampelinum (strain ATCC BAA-846 / DSM 112012 / S4)</name>
    <name type="common">Agrobacterium vitis (strain S4)</name>
    <dbReference type="NCBI Taxonomy" id="311402"/>
    <lineage>
        <taxon>Bacteria</taxon>
        <taxon>Pseudomonadati</taxon>
        <taxon>Pseudomonadota</taxon>
        <taxon>Alphaproteobacteria</taxon>
        <taxon>Hyphomicrobiales</taxon>
        <taxon>Rhizobiaceae</taxon>
        <taxon>Rhizobium/Agrobacterium group</taxon>
        <taxon>Allorhizobium</taxon>
        <taxon>Allorhizobium ampelinum</taxon>
    </lineage>
</organism>
<feature type="region of interest" description="Disordered" evidence="1">
    <location>
        <begin position="29"/>
        <end position="50"/>
    </location>
</feature>
<keyword evidence="3" id="KW-1185">Reference proteome</keyword>
<evidence type="ECO:0000313" key="3">
    <source>
        <dbReference type="Proteomes" id="UP000001596"/>
    </source>
</evidence>
<gene>
    <name evidence="2" type="ordered locus">Avi_9551</name>
</gene>
<proteinExistence type="predicted"/>
<evidence type="ECO:0000313" key="2">
    <source>
        <dbReference type="EMBL" id="ACM39296.1"/>
    </source>
</evidence>
<keyword evidence="2" id="KW-0614">Plasmid</keyword>
<dbReference type="HOGENOM" id="CLU_2379843_0_0_5"/>
<accession>B9K348</accession>
<dbReference type="EMBL" id="CP000635">
    <property type="protein sequence ID" value="ACM39296.1"/>
    <property type="molecule type" value="Genomic_DNA"/>
</dbReference>
<dbReference type="Proteomes" id="UP000001596">
    <property type="component" value="Plasmid pAtS4b"/>
</dbReference>
<dbReference type="KEGG" id="avi:Avi_9551"/>
<name>B9K348_ALLAM</name>
<reference evidence="2 3" key="1">
    <citation type="journal article" date="2009" name="J. Bacteriol.">
        <title>Genome sequences of three Agrobacterium biovars help elucidate the evolution of multichromosome genomes in bacteria.</title>
        <authorList>
            <person name="Slater S.C."/>
            <person name="Goldman B.S."/>
            <person name="Goodner B."/>
            <person name="Setubal J.C."/>
            <person name="Farrand S.K."/>
            <person name="Nester E.W."/>
            <person name="Burr T.J."/>
            <person name="Banta L."/>
            <person name="Dickerman A.W."/>
            <person name="Paulsen I."/>
            <person name="Otten L."/>
            <person name="Suen G."/>
            <person name="Welch R."/>
            <person name="Almeida N.F."/>
            <person name="Arnold F."/>
            <person name="Burton O.T."/>
            <person name="Du Z."/>
            <person name="Ewing A."/>
            <person name="Godsy E."/>
            <person name="Heisel S."/>
            <person name="Houmiel K.L."/>
            <person name="Jhaveri J."/>
            <person name="Lu J."/>
            <person name="Miller N.M."/>
            <person name="Norton S."/>
            <person name="Chen Q."/>
            <person name="Phoolcharoen W."/>
            <person name="Ohlin V."/>
            <person name="Ondrusek D."/>
            <person name="Pride N."/>
            <person name="Stricklin S.L."/>
            <person name="Sun J."/>
            <person name="Wheeler C."/>
            <person name="Wilson L."/>
            <person name="Zhu H."/>
            <person name="Wood D.W."/>
        </authorList>
    </citation>
    <scope>NUCLEOTIDE SEQUENCE [LARGE SCALE GENOMIC DNA]</scope>
    <source>
        <strain evidence="3">S4 / ATCC BAA-846</strain>
        <plasmid evidence="2 3">pAtS4b</plasmid>
    </source>
</reference>
<protein>
    <submittedName>
        <fullName evidence="2">Uncharacterized protein</fullName>
    </submittedName>
</protein>
<evidence type="ECO:0000256" key="1">
    <source>
        <dbReference type="SAM" id="MobiDB-lite"/>
    </source>
</evidence>
<dbReference type="AlphaFoldDB" id="B9K348"/>